<dbReference type="Pfam" id="PF13307">
    <property type="entry name" value="Helicase_C_2"/>
    <property type="match status" value="1"/>
</dbReference>
<keyword evidence="2 15" id="KW-0540">Nuclease</keyword>
<name>A0A859FEW2_9BACI</name>
<dbReference type="CDD" id="cd06127">
    <property type="entry name" value="DEDDh"/>
    <property type="match status" value="1"/>
</dbReference>
<dbReference type="InterPro" id="IPR012337">
    <property type="entry name" value="RNaseH-like_sf"/>
</dbReference>
<dbReference type="InterPro" id="IPR010614">
    <property type="entry name" value="RAD3-like_helicase_DEAD"/>
</dbReference>
<keyword evidence="3" id="KW-0479">Metal-binding</keyword>
<dbReference type="InterPro" id="IPR006555">
    <property type="entry name" value="ATP-dep_Helicase_C"/>
</dbReference>
<dbReference type="GO" id="GO:0006281">
    <property type="term" value="P:DNA repair"/>
    <property type="evidence" value="ECO:0007669"/>
    <property type="project" value="UniProtKB-KW"/>
</dbReference>
<evidence type="ECO:0000256" key="6">
    <source>
        <dbReference type="ARBA" id="ARBA00022801"/>
    </source>
</evidence>
<dbReference type="Proteomes" id="UP000318138">
    <property type="component" value="Chromosome"/>
</dbReference>
<dbReference type="RefSeq" id="WP_176009160.1">
    <property type="nucleotide sequence ID" value="NZ_CP041372.2"/>
</dbReference>
<keyword evidence="8 15" id="KW-0269">Exonuclease</keyword>
<evidence type="ECO:0000256" key="4">
    <source>
        <dbReference type="ARBA" id="ARBA00022741"/>
    </source>
</evidence>
<dbReference type="GO" id="GO:0008408">
    <property type="term" value="F:3'-5' exonuclease activity"/>
    <property type="evidence" value="ECO:0007669"/>
    <property type="project" value="UniProtKB-UniRule"/>
</dbReference>
<keyword evidence="9 15" id="KW-0067">ATP-binding</keyword>
<dbReference type="PROSITE" id="PS51193">
    <property type="entry name" value="HELICASE_ATP_BIND_2"/>
    <property type="match status" value="1"/>
</dbReference>
<dbReference type="EC" id="3.1.-.-" evidence="15 16"/>
<reference evidence="19" key="1">
    <citation type="submission" date="2019-07" db="EMBL/GenBank/DDBJ databases">
        <title>Bacillus alkalisoli sp. nov. isolated from saline soil.</title>
        <authorList>
            <person name="Sun J.-Q."/>
            <person name="Xu L."/>
        </authorList>
    </citation>
    <scope>NUCLEOTIDE SEQUENCE [LARGE SCALE GENOMIC DNA]</scope>
    <source>
        <strain evidence="19">M4U3P1</strain>
    </source>
</reference>
<dbReference type="SMART" id="SM00488">
    <property type="entry name" value="DEXDc2"/>
    <property type="match status" value="1"/>
</dbReference>
<accession>A0A859FEW2</accession>
<evidence type="ECO:0000256" key="12">
    <source>
        <dbReference type="ARBA" id="ARBA00023125"/>
    </source>
</evidence>
<dbReference type="PANTHER" id="PTHR11472">
    <property type="entry name" value="DNA REPAIR DEAD HELICASE RAD3/XP-D SUBFAMILY MEMBER"/>
    <property type="match status" value="1"/>
</dbReference>
<keyword evidence="13" id="KW-0234">DNA repair</keyword>
<dbReference type="GO" id="GO:0046872">
    <property type="term" value="F:metal ion binding"/>
    <property type="evidence" value="ECO:0007669"/>
    <property type="project" value="UniProtKB-KW"/>
</dbReference>
<dbReference type="NCBIfam" id="TIGR01407">
    <property type="entry name" value="dinG_rel"/>
    <property type="match status" value="1"/>
</dbReference>
<keyword evidence="12" id="KW-0238">DNA-binding</keyword>
<dbReference type="InterPro" id="IPR027417">
    <property type="entry name" value="P-loop_NTPase"/>
</dbReference>
<dbReference type="SMART" id="SM00491">
    <property type="entry name" value="HELICc2"/>
    <property type="match status" value="1"/>
</dbReference>
<evidence type="ECO:0000256" key="8">
    <source>
        <dbReference type="ARBA" id="ARBA00022839"/>
    </source>
</evidence>
<dbReference type="SMART" id="SM00479">
    <property type="entry name" value="EXOIII"/>
    <property type="match status" value="1"/>
</dbReference>
<keyword evidence="19" id="KW-1185">Reference proteome</keyword>
<dbReference type="InterPro" id="IPR014013">
    <property type="entry name" value="Helic_SF1/SF2_ATP-bd_DinG/Rad3"/>
</dbReference>
<evidence type="ECO:0000256" key="2">
    <source>
        <dbReference type="ARBA" id="ARBA00022722"/>
    </source>
</evidence>
<dbReference type="Gene3D" id="3.30.420.10">
    <property type="entry name" value="Ribonuclease H-like superfamily/Ribonuclease H"/>
    <property type="match status" value="1"/>
</dbReference>
<sequence length="924" mass="105359">MSRFVVLDLETTGVSHKKGDRIIQLAYSIVEDNRIVDRYATYLNPKRDIPPFIKQLTQITDAHVTDAPEFDEVAPKLLRDLEGAYFVAHNSDFDLGFMNEALEDAGYNPYMGPVLDTVELSRIAFPTEESFRLTELSDRFNMDHENPHRADSDAEATAILLIEIFDRLRALPKQTLKELCEFAPLFRSDCERILHSFYVEADEKIEGLEEYRGLVIRKKGTHIPVERDLQTFEELMEQSFRSDNVPLQGFERRLGQEEMMSFIHETLQADKIGLIEAGTGTGKSLGYLVPAIIDAVTREQPVVISTETIQLQEQLLKKEIPVLEDILPFTVKTALLKGRSHYLCLHKFEDALALKQSLTYEKVISLAQLLVWLTETDTGDAEELNLASSSDRLWSELQSDGIACIDPSSPWFSRCFYQRAKLAAKHADLIITNHALLLTDVTLSHQVIPSSETIIIDEAHHLEETATKQFGKRLDYAALAQVINQFTVKESLFTAWLHREIPHYQDVIERLKDVQQEWADLYYKLYQYGTRGKVGKEDTGRNSKVIHKTEASWTGVDDIARRCDAILRESINELIELSELLDTDQNKQSFQREIDQFNRYLSDLEDVYALFTSIFLQIEEGTVYWLEVDGKGPKQSGVVYTSPVDVSDLLADSFFRKKKRVILTSATLTVNKSFDYMMQTLGLLDFDVVTKQVESPFNWEDQAKLYVPTDMPLIQEVGDQAYVEALALQVYRIAQASEGKMLVLFTSYEMLRRAHELLVDLLDETYTIIGQGIHSRSRTRLTKNFQQVDKAILLGTSSFWEGVDIPGEDLSVLVMARLPFSPPNDPVFQAKSDRFKENGSSPFMKLALPQAILRFKQGFGRLIRRKTDRGAVIVLDRRIVTTRYGSQFVRSLPVPLREKSMADIEDELATFLQASEVTHGNTHS</sequence>
<dbReference type="GO" id="GO:0006260">
    <property type="term" value="P:DNA replication"/>
    <property type="evidence" value="ECO:0007669"/>
    <property type="project" value="InterPro"/>
</dbReference>
<dbReference type="EMBL" id="CP041372">
    <property type="protein sequence ID" value="QKS71124.1"/>
    <property type="molecule type" value="Genomic_DNA"/>
</dbReference>
<evidence type="ECO:0000256" key="16">
    <source>
        <dbReference type="RuleBase" id="RU364106"/>
    </source>
</evidence>
<keyword evidence="1" id="KW-0004">4Fe-4S</keyword>
<keyword evidence="4 15" id="KW-0547">Nucleotide-binding</keyword>
<dbReference type="Gene3D" id="3.40.50.300">
    <property type="entry name" value="P-loop containing nucleotide triphosphate hydrolases"/>
    <property type="match status" value="2"/>
</dbReference>
<dbReference type="KEGG" id="psua:FLK61_30890"/>
<keyword evidence="7 18" id="KW-0347">Helicase</keyword>
<dbReference type="InterPro" id="IPR006054">
    <property type="entry name" value="DnaQ"/>
</dbReference>
<evidence type="ECO:0000313" key="18">
    <source>
        <dbReference type="EMBL" id="QKS71124.1"/>
    </source>
</evidence>
<evidence type="ECO:0000256" key="1">
    <source>
        <dbReference type="ARBA" id="ARBA00022485"/>
    </source>
</evidence>
<dbReference type="NCBIfam" id="NF005981">
    <property type="entry name" value="PRK08074.1"/>
    <property type="match status" value="1"/>
</dbReference>
<dbReference type="InterPro" id="IPR013520">
    <property type="entry name" value="Ribonucl_H"/>
</dbReference>
<evidence type="ECO:0000256" key="5">
    <source>
        <dbReference type="ARBA" id="ARBA00022763"/>
    </source>
</evidence>
<dbReference type="SMART" id="SM00487">
    <property type="entry name" value="DEXDc"/>
    <property type="match status" value="1"/>
</dbReference>
<evidence type="ECO:0000256" key="3">
    <source>
        <dbReference type="ARBA" id="ARBA00022723"/>
    </source>
</evidence>
<dbReference type="Pfam" id="PF06733">
    <property type="entry name" value="DEAD_2"/>
    <property type="match status" value="1"/>
</dbReference>
<dbReference type="NCBIfam" id="TIGR00573">
    <property type="entry name" value="dnaq"/>
    <property type="match status" value="1"/>
</dbReference>
<comment type="function">
    <text evidence="15 16">3'-5' exonuclease.</text>
</comment>
<dbReference type="GO" id="GO:0016818">
    <property type="term" value="F:hydrolase activity, acting on acid anhydrides, in phosphorus-containing anhydrides"/>
    <property type="evidence" value="ECO:0007669"/>
    <property type="project" value="InterPro"/>
</dbReference>
<dbReference type="InterPro" id="IPR006310">
    <property type="entry name" value="DinG"/>
</dbReference>
<dbReference type="InterPro" id="IPR036397">
    <property type="entry name" value="RNaseH_sf"/>
</dbReference>
<evidence type="ECO:0000256" key="15">
    <source>
        <dbReference type="HAMAP-Rule" id="MF_02206"/>
    </source>
</evidence>
<keyword evidence="11" id="KW-0411">Iron-sulfur</keyword>
<dbReference type="HAMAP" id="MF_02206">
    <property type="entry name" value="DinG_exonucl"/>
    <property type="match status" value="1"/>
</dbReference>
<keyword evidence="6 15" id="KW-0378">Hydrolase</keyword>
<dbReference type="InterPro" id="IPR006554">
    <property type="entry name" value="Helicase-like_DEXD_c2"/>
</dbReference>
<dbReference type="AlphaFoldDB" id="A0A859FEW2"/>
<evidence type="ECO:0000256" key="14">
    <source>
        <dbReference type="ARBA" id="ARBA00023235"/>
    </source>
</evidence>
<evidence type="ECO:0000256" key="11">
    <source>
        <dbReference type="ARBA" id="ARBA00023014"/>
    </source>
</evidence>
<feature type="binding site" evidence="15">
    <location>
        <begin position="277"/>
        <end position="284"/>
    </location>
    <ligand>
        <name>ATP</name>
        <dbReference type="ChEBI" id="CHEBI:30616"/>
    </ligand>
</feature>
<evidence type="ECO:0000313" key="19">
    <source>
        <dbReference type="Proteomes" id="UP000318138"/>
    </source>
</evidence>
<comment type="similarity">
    <text evidence="15 16">Belongs to the helicase family. DinG subfamily. Type 2 sub-subfamily.</text>
</comment>
<dbReference type="GO" id="GO:0003887">
    <property type="term" value="F:DNA-directed DNA polymerase activity"/>
    <property type="evidence" value="ECO:0007669"/>
    <property type="project" value="InterPro"/>
</dbReference>
<dbReference type="InterPro" id="IPR045028">
    <property type="entry name" value="DinG/Rad3-like"/>
</dbReference>
<dbReference type="SUPFAM" id="SSF52540">
    <property type="entry name" value="P-loop containing nucleoside triphosphate hydrolases"/>
    <property type="match status" value="1"/>
</dbReference>
<dbReference type="PANTHER" id="PTHR11472:SF34">
    <property type="entry name" value="REGULATOR OF TELOMERE ELONGATION HELICASE 1"/>
    <property type="match status" value="1"/>
</dbReference>
<protein>
    <recommendedName>
        <fullName evidence="15 16">3'-5' exonuclease DinG</fullName>
        <ecNumber evidence="15 16">3.1.-.-</ecNumber>
    </recommendedName>
</protein>
<dbReference type="GO" id="GO:0051539">
    <property type="term" value="F:4 iron, 4 sulfur cluster binding"/>
    <property type="evidence" value="ECO:0007669"/>
    <property type="project" value="UniProtKB-KW"/>
</dbReference>
<feature type="short sequence motif" description="DEAH box" evidence="15">
    <location>
        <begin position="457"/>
        <end position="460"/>
    </location>
</feature>
<organism evidence="18 19">
    <name type="scientific">Paenalkalicoccus suaedae</name>
    <dbReference type="NCBI Taxonomy" id="2592382"/>
    <lineage>
        <taxon>Bacteria</taxon>
        <taxon>Bacillati</taxon>
        <taxon>Bacillota</taxon>
        <taxon>Bacilli</taxon>
        <taxon>Bacillales</taxon>
        <taxon>Bacillaceae</taxon>
        <taxon>Paenalkalicoccus</taxon>
    </lineage>
</organism>
<dbReference type="GO" id="GO:0005524">
    <property type="term" value="F:ATP binding"/>
    <property type="evidence" value="ECO:0007669"/>
    <property type="project" value="UniProtKB-UniRule"/>
</dbReference>
<keyword evidence="10" id="KW-0408">Iron</keyword>
<gene>
    <name evidence="15 16 18" type="primary">dinG</name>
    <name evidence="18" type="ORF">FLK61_30890</name>
</gene>
<dbReference type="Pfam" id="PF00929">
    <property type="entry name" value="RNase_T"/>
    <property type="match status" value="1"/>
</dbReference>
<dbReference type="GO" id="GO:0003678">
    <property type="term" value="F:DNA helicase activity"/>
    <property type="evidence" value="ECO:0007669"/>
    <property type="project" value="InterPro"/>
</dbReference>
<evidence type="ECO:0000259" key="17">
    <source>
        <dbReference type="PROSITE" id="PS51193"/>
    </source>
</evidence>
<dbReference type="SUPFAM" id="SSF53098">
    <property type="entry name" value="Ribonuclease H-like"/>
    <property type="match status" value="1"/>
</dbReference>
<feature type="domain" description="Helicase ATP-binding" evidence="17">
    <location>
        <begin position="242"/>
        <end position="521"/>
    </location>
</feature>
<evidence type="ECO:0000256" key="10">
    <source>
        <dbReference type="ARBA" id="ARBA00023004"/>
    </source>
</evidence>
<dbReference type="FunFam" id="3.30.420.10:FF:000045">
    <property type="entry name" value="3'-5' exonuclease DinG"/>
    <property type="match status" value="1"/>
</dbReference>
<dbReference type="GO" id="GO:0003677">
    <property type="term" value="F:DNA binding"/>
    <property type="evidence" value="ECO:0007669"/>
    <property type="project" value="UniProtKB-KW"/>
</dbReference>
<evidence type="ECO:0000256" key="7">
    <source>
        <dbReference type="ARBA" id="ARBA00022806"/>
    </source>
</evidence>
<dbReference type="InterPro" id="IPR014001">
    <property type="entry name" value="Helicase_ATP-bd"/>
</dbReference>
<keyword evidence="5" id="KW-0227">DNA damage</keyword>
<proteinExistence type="inferred from homology"/>
<keyword evidence="14" id="KW-0413">Isomerase</keyword>
<evidence type="ECO:0000256" key="9">
    <source>
        <dbReference type="ARBA" id="ARBA00022840"/>
    </source>
</evidence>
<evidence type="ECO:0000256" key="13">
    <source>
        <dbReference type="ARBA" id="ARBA00023204"/>
    </source>
</evidence>